<feature type="compositionally biased region" description="Gly residues" evidence="1">
    <location>
        <begin position="79"/>
        <end position="99"/>
    </location>
</feature>
<dbReference type="Proteomes" id="UP001286313">
    <property type="component" value="Unassembled WGS sequence"/>
</dbReference>
<sequence length="246" mass="25821">ACRLIQTSRLSNVKGRNSGKTDPTSVPSVTLHSRRCKTYKRTRPNTRARGRLSAKSAVLFSCTENYTKLTGGDVRRRGGGGSGGGGGDGGGRGGDGRGGVSWPNNNNNNNNNNSSSNRYREQPSKRQTNNNNNNNNTTTTTIQQIPIHIHTHTPHTHNAPHTAVIDMRAVQPQQLIEQVIHLTPVAATTGGPGGSVGGTVAVRAPPGTTGGPPSLVAAPGGTVGAELKYDLDMGEIMNLIKVKAHN</sequence>
<organism evidence="2 3">
    <name type="scientific">Petrolisthes cinctipes</name>
    <name type="common">Flat porcelain crab</name>
    <dbReference type="NCBI Taxonomy" id="88211"/>
    <lineage>
        <taxon>Eukaryota</taxon>
        <taxon>Metazoa</taxon>
        <taxon>Ecdysozoa</taxon>
        <taxon>Arthropoda</taxon>
        <taxon>Crustacea</taxon>
        <taxon>Multicrustacea</taxon>
        <taxon>Malacostraca</taxon>
        <taxon>Eumalacostraca</taxon>
        <taxon>Eucarida</taxon>
        <taxon>Decapoda</taxon>
        <taxon>Pleocyemata</taxon>
        <taxon>Anomura</taxon>
        <taxon>Galatheoidea</taxon>
        <taxon>Porcellanidae</taxon>
        <taxon>Petrolisthes</taxon>
    </lineage>
</organism>
<reference evidence="2" key="1">
    <citation type="submission" date="2023-10" db="EMBL/GenBank/DDBJ databases">
        <title>Genome assemblies of two species of porcelain crab, Petrolisthes cinctipes and Petrolisthes manimaculis (Anomura: Porcellanidae).</title>
        <authorList>
            <person name="Angst P."/>
        </authorList>
    </citation>
    <scope>NUCLEOTIDE SEQUENCE</scope>
    <source>
        <strain evidence="2">PB745_01</strain>
        <tissue evidence="2">Gill</tissue>
    </source>
</reference>
<feature type="compositionally biased region" description="Low complexity" evidence="1">
    <location>
        <begin position="100"/>
        <end position="117"/>
    </location>
</feature>
<name>A0AAE1K8Z8_PETCI</name>
<protein>
    <submittedName>
        <fullName evidence="2">Uncharacterized protein</fullName>
    </submittedName>
</protein>
<accession>A0AAE1K8Z8</accession>
<comment type="caution">
    <text evidence="2">The sequence shown here is derived from an EMBL/GenBank/DDBJ whole genome shotgun (WGS) entry which is preliminary data.</text>
</comment>
<evidence type="ECO:0000313" key="3">
    <source>
        <dbReference type="Proteomes" id="UP001286313"/>
    </source>
</evidence>
<feature type="non-terminal residue" evidence="2">
    <location>
        <position position="1"/>
    </location>
</feature>
<evidence type="ECO:0000256" key="1">
    <source>
        <dbReference type="SAM" id="MobiDB-lite"/>
    </source>
</evidence>
<evidence type="ECO:0000313" key="2">
    <source>
        <dbReference type="EMBL" id="KAK3867217.1"/>
    </source>
</evidence>
<dbReference type="AlphaFoldDB" id="A0AAE1K8Z8"/>
<feature type="compositionally biased region" description="Low complexity" evidence="1">
    <location>
        <begin position="127"/>
        <end position="139"/>
    </location>
</feature>
<feature type="region of interest" description="Disordered" evidence="1">
    <location>
        <begin position="69"/>
        <end position="139"/>
    </location>
</feature>
<gene>
    <name evidence="2" type="ORF">Pcinc_027303</name>
</gene>
<proteinExistence type="predicted"/>
<keyword evidence="3" id="KW-1185">Reference proteome</keyword>
<dbReference type="EMBL" id="JAWQEG010003254">
    <property type="protein sequence ID" value="KAK3867217.1"/>
    <property type="molecule type" value="Genomic_DNA"/>
</dbReference>